<feature type="compositionally biased region" description="Basic and acidic residues" evidence="1">
    <location>
        <begin position="249"/>
        <end position="277"/>
    </location>
</feature>
<protein>
    <recommendedName>
        <fullName evidence="2">Hyaluronan/mRNA-binding protein domain-containing protein</fullName>
    </recommendedName>
</protein>
<dbReference type="STRING" id="15368.A0A0Q3N614"/>
<evidence type="ECO:0000313" key="3">
    <source>
        <dbReference type="EMBL" id="KQK12150.1"/>
    </source>
</evidence>
<dbReference type="GeneID" id="104583610"/>
<evidence type="ECO:0000256" key="1">
    <source>
        <dbReference type="SAM" id="MobiDB-lite"/>
    </source>
</evidence>
<dbReference type="EMBL" id="CM000880">
    <property type="protein sequence ID" value="KQK12150.1"/>
    <property type="molecule type" value="Genomic_DNA"/>
</dbReference>
<dbReference type="ExpressionAtlas" id="A0A0Q3N614">
    <property type="expression patterns" value="baseline"/>
</dbReference>
<reference evidence="3" key="2">
    <citation type="submission" date="2017-06" db="EMBL/GenBank/DDBJ databases">
        <title>WGS assembly of Brachypodium distachyon.</title>
        <authorList>
            <consortium name="The International Brachypodium Initiative"/>
            <person name="Lucas S."/>
            <person name="Harmon-Smith M."/>
            <person name="Lail K."/>
            <person name="Tice H."/>
            <person name="Grimwood J."/>
            <person name="Bruce D."/>
            <person name="Barry K."/>
            <person name="Shu S."/>
            <person name="Lindquist E."/>
            <person name="Wang M."/>
            <person name="Pitluck S."/>
            <person name="Vogel J.P."/>
            <person name="Garvin D.F."/>
            <person name="Mockler T.C."/>
            <person name="Schmutz J."/>
            <person name="Rokhsar D."/>
            <person name="Bevan M.W."/>
        </authorList>
    </citation>
    <scope>NUCLEOTIDE SEQUENCE</scope>
    <source>
        <strain evidence="3">Bd21</strain>
    </source>
</reference>
<dbReference type="Gramene" id="KQK12150">
    <property type="protein sequence ID" value="KQK12150"/>
    <property type="gene ID" value="BRADI_1g01860v3"/>
</dbReference>
<dbReference type="KEGG" id="bdi:104583610"/>
<dbReference type="AlphaFoldDB" id="A0A0Q3N614"/>
<proteinExistence type="predicted"/>
<dbReference type="EnsemblPlants" id="KQK12150">
    <property type="protein sequence ID" value="KQK12150"/>
    <property type="gene ID" value="BRADI_1g01860v3"/>
</dbReference>
<reference evidence="3 4" key="1">
    <citation type="journal article" date="2010" name="Nature">
        <title>Genome sequencing and analysis of the model grass Brachypodium distachyon.</title>
        <authorList>
            <consortium name="International Brachypodium Initiative"/>
        </authorList>
    </citation>
    <scope>NUCLEOTIDE SEQUENCE [LARGE SCALE GENOMIC DNA]</scope>
    <source>
        <strain evidence="3 4">Bd21</strain>
    </source>
</reference>
<evidence type="ECO:0000313" key="5">
    <source>
        <dbReference type="Proteomes" id="UP000008810"/>
    </source>
</evidence>
<dbReference type="FunCoup" id="A0A0Q3N614">
    <property type="interactions" value="201"/>
</dbReference>
<dbReference type="GO" id="GO:0003723">
    <property type="term" value="F:RNA binding"/>
    <property type="evidence" value="ECO:0000318"/>
    <property type="project" value="GO_Central"/>
</dbReference>
<keyword evidence="5" id="KW-1185">Reference proteome</keyword>
<dbReference type="OrthoDB" id="686299at2759"/>
<dbReference type="GO" id="GO:0005634">
    <property type="term" value="C:nucleus"/>
    <property type="evidence" value="ECO:0000318"/>
    <property type="project" value="GO_Central"/>
</dbReference>
<feature type="compositionally biased region" description="Gly residues" evidence="1">
    <location>
        <begin position="121"/>
        <end position="145"/>
    </location>
</feature>
<dbReference type="Pfam" id="PF04774">
    <property type="entry name" value="HABP4_PAI-RBP1"/>
    <property type="match status" value="1"/>
</dbReference>
<reference evidence="4" key="3">
    <citation type="submission" date="2018-08" db="UniProtKB">
        <authorList>
            <consortium name="EnsemblPlants"/>
        </authorList>
    </citation>
    <scope>IDENTIFICATION</scope>
    <source>
        <strain evidence="4">cv. Bd21</strain>
    </source>
</reference>
<feature type="compositionally biased region" description="Basic and acidic residues" evidence="1">
    <location>
        <begin position="363"/>
        <end position="375"/>
    </location>
</feature>
<dbReference type="RefSeq" id="XP_010234622.1">
    <property type="nucleotide sequence ID" value="XM_010236320.2"/>
</dbReference>
<sequence length="567" mass="60670">MGSYFDLLDLAEGASGEEAVAKVVGKVVGKVVPPSEPKPPKKKPGLKGAQPQPQQDGMEEYSGDHGGNYDNNADHGGNYHGNGDRGGYYNGNGDRGGYYNGDGGRGGYSNGNGGRGGYRNGNGGRGGYRNGNSGRGYHNGNGGRGYNNVGYNENNSHYQQGAYGGEYYGYGDMQAQGGNYHHSGERQWYSRDGGQARKNRNLQYKPKSKAASVASSDPDLKPEEQAEPAVETKQQDASADNADGVPAPESEKSSGDVAKDDSKKEGEGGTKKKDGVKTKSMCGSARKRQVNKKKAMEANADGSKKTIGNEEEVNQEEKKEMTLEEYEKMLKEKKSLEPAKLEGREINPVAFEGLLKLEKKLEDDADGEHKEKEVVVKNVKPRKSMTIQEYLKPADGQEYVPPRPPRRDGPFNSSYRGGRGNGGFSDRSRDNSTESRVYNSGRGDNAIVFHNVDATSGNAAPRSGGRPDHNNGRGNGGYQERQGGYNGGYQERQGGYQQGGYNGSRGRGGYRQGGNSEGYGNGGYQHGGGGRGYGGCGRGRGYPQPRPVPRPDSAAHFPALTGSSPKP</sequence>
<feature type="region of interest" description="Disordered" evidence="1">
    <location>
        <begin position="29"/>
        <end position="81"/>
    </location>
</feature>
<dbReference type="GO" id="GO:0005737">
    <property type="term" value="C:cytoplasm"/>
    <property type="evidence" value="ECO:0000318"/>
    <property type="project" value="GO_Central"/>
</dbReference>
<dbReference type="InterPro" id="IPR039764">
    <property type="entry name" value="HABP4/SERBP1-like"/>
</dbReference>
<accession>A0A0Q3N614</accession>
<dbReference type="PANTHER" id="PTHR12299:SF71">
    <property type="entry name" value="HYALURONAN_MRNA-BINDING PROTEIN DOMAIN-CONTAINING PROTEIN"/>
    <property type="match status" value="1"/>
</dbReference>
<dbReference type="Proteomes" id="UP000008810">
    <property type="component" value="Chromosome 1"/>
</dbReference>
<evidence type="ECO:0000313" key="4">
    <source>
        <dbReference type="EnsemblPlants" id="KQK12150"/>
    </source>
</evidence>
<feature type="region of interest" description="Disordered" evidence="1">
    <location>
        <begin position="363"/>
        <end position="567"/>
    </location>
</feature>
<feature type="compositionally biased region" description="Gly residues" evidence="1">
    <location>
        <begin position="496"/>
        <end position="540"/>
    </location>
</feature>
<gene>
    <name evidence="4" type="primary">LOC104583610</name>
    <name evidence="3" type="ORF">BRADI_1g01860v3</name>
</gene>
<feature type="region of interest" description="Disordered" evidence="1">
    <location>
        <begin position="121"/>
        <end position="320"/>
    </location>
</feature>
<dbReference type="PANTHER" id="PTHR12299">
    <property type="entry name" value="HYALURONIC ACID-BINDING PROTEIN 4"/>
    <property type="match status" value="1"/>
</dbReference>
<feature type="compositionally biased region" description="Low complexity" evidence="1">
    <location>
        <begin position="478"/>
        <end position="495"/>
    </location>
</feature>
<feature type="compositionally biased region" description="Low complexity" evidence="1">
    <location>
        <begin position="146"/>
        <end position="161"/>
    </location>
</feature>
<organism evidence="3">
    <name type="scientific">Brachypodium distachyon</name>
    <name type="common">Purple false brome</name>
    <name type="synonym">Trachynia distachya</name>
    <dbReference type="NCBI Taxonomy" id="15368"/>
    <lineage>
        <taxon>Eukaryota</taxon>
        <taxon>Viridiplantae</taxon>
        <taxon>Streptophyta</taxon>
        <taxon>Embryophyta</taxon>
        <taxon>Tracheophyta</taxon>
        <taxon>Spermatophyta</taxon>
        <taxon>Magnoliopsida</taxon>
        <taxon>Liliopsida</taxon>
        <taxon>Poales</taxon>
        <taxon>Poaceae</taxon>
        <taxon>BOP clade</taxon>
        <taxon>Pooideae</taxon>
        <taxon>Stipodae</taxon>
        <taxon>Brachypodieae</taxon>
        <taxon>Brachypodium</taxon>
    </lineage>
</organism>
<dbReference type="InterPro" id="IPR006861">
    <property type="entry name" value="HABP4_PAIRBP1-bd"/>
</dbReference>
<feature type="domain" description="Hyaluronan/mRNA-binding protein" evidence="2">
    <location>
        <begin position="252"/>
        <end position="344"/>
    </location>
</feature>
<evidence type="ECO:0000259" key="2">
    <source>
        <dbReference type="Pfam" id="PF04774"/>
    </source>
</evidence>
<name>A0A0Q3N614_BRADI</name>